<keyword evidence="4" id="KW-0696">RNA-directed RNA polymerase</keyword>
<proteinExistence type="predicted"/>
<feature type="compositionally biased region" description="Basic and acidic residues" evidence="12">
    <location>
        <begin position="621"/>
        <end position="652"/>
    </location>
</feature>
<dbReference type="GO" id="GO:0003968">
    <property type="term" value="F:RNA-directed RNA polymerase activity"/>
    <property type="evidence" value="ECO:0007669"/>
    <property type="project" value="UniProtKB-KW"/>
</dbReference>
<dbReference type="Gene3D" id="3.40.50.300">
    <property type="entry name" value="P-loop containing nucleotide triphosphate hydrolases"/>
    <property type="match status" value="1"/>
</dbReference>
<dbReference type="PROSITE" id="PS51743">
    <property type="entry name" value="ALPHAVIRUS_MT"/>
    <property type="match status" value="1"/>
</dbReference>
<keyword evidence="17" id="KW-1185">Reference proteome</keyword>
<evidence type="ECO:0000256" key="2">
    <source>
        <dbReference type="ARBA" id="ARBA00012552"/>
    </source>
</evidence>
<dbReference type="RefSeq" id="YP_009389419.1">
    <property type="nucleotide sequence ID" value="NC_035190.1"/>
</dbReference>
<dbReference type="GO" id="GO:0016556">
    <property type="term" value="P:mRNA modification"/>
    <property type="evidence" value="ECO:0007669"/>
    <property type="project" value="InterPro"/>
</dbReference>
<dbReference type="GO" id="GO:0003723">
    <property type="term" value="F:RNA binding"/>
    <property type="evidence" value="ECO:0007669"/>
    <property type="project" value="InterPro"/>
</dbReference>
<protein>
    <recommendedName>
        <fullName evidence="3">RNA replication protein</fullName>
        <ecNumber evidence="1">2.7.7.48</ecNumber>
        <ecNumber evidence="2">3.6.4.13</ecNumber>
    </recommendedName>
</protein>
<dbReference type="Pfam" id="PF01443">
    <property type="entry name" value="Viral_helicase1"/>
    <property type="match status" value="1"/>
</dbReference>
<feature type="region of interest" description="Disordered" evidence="12">
    <location>
        <begin position="534"/>
        <end position="677"/>
    </location>
</feature>
<evidence type="ECO:0000256" key="10">
    <source>
        <dbReference type="ARBA" id="ARBA00022953"/>
    </source>
</evidence>
<dbReference type="InterPro" id="IPR001788">
    <property type="entry name" value="RNA-dep_RNA_pol_alsuvir"/>
</dbReference>
<dbReference type="KEGG" id="vg:33349971"/>
<dbReference type="GO" id="GO:0016787">
    <property type="term" value="F:hydrolase activity"/>
    <property type="evidence" value="ECO:0007669"/>
    <property type="project" value="UniProtKB-KW"/>
</dbReference>
<evidence type="ECO:0000313" key="17">
    <source>
        <dbReference type="Proteomes" id="UP000202617"/>
    </source>
</evidence>
<reference evidence="16" key="1">
    <citation type="submission" date="2017-05" db="EMBL/GenBank/DDBJ databases">
        <title>Characterization of complete genome of Euonymus yellow vein virus, a distinct species of Potexvirus (Alphaflexiviridae) isolated from Euonymus bungeanus in Liaoning, North China.</title>
        <authorList>
            <person name="Yang C."/>
            <person name="Han T."/>
        </authorList>
    </citation>
    <scope>NUCLEOTIDE SEQUENCE [LARGE SCALE GENOMIC DNA]</scope>
    <source>
        <strain evidence="16">LNsyA</strain>
    </source>
</reference>
<dbReference type="PROSITE" id="PS51657">
    <property type="entry name" value="PSRV_HELICASE"/>
    <property type="match status" value="1"/>
</dbReference>
<keyword evidence="10" id="KW-0693">Viral RNA replication</keyword>
<dbReference type="GO" id="GO:0008174">
    <property type="term" value="F:mRNA methyltransferase activity"/>
    <property type="evidence" value="ECO:0007669"/>
    <property type="project" value="UniProtKB-UniRule"/>
</dbReference>
<evidence type="ECO:0000259" key="14">
    <source>
        <dbReference type="PROSITE" id="PS51657"/>
    </source>
</evidence>
<dbReference type="GeneID" id="33349971"/>
<evidence type="ECO:0000256" key="7">
    <source>
        <dbReference type="ARBA" id="ARBA00022741"/>
    </source>
</evidence>
<name>A0A218MK55_9VIRU</name>
<dbReference type="InterPro" id="IPR027351">
    <property type="entry name" value="(+)RNA_virus_helicase_core_dom"/>
</dbReference>
<feature type="region of interest" description="Disordered" evidence="12">
    <location>
        <begin position="429"/>
        <end position="473"/>
    </location>
</feature>
<dbReference type="InterPro" id="IPR027417">
    <property type="entry name" value="P-loop_NTPase"/>
</dbReference>
<dbReference type="Pfam" id="PF00978">
    <property type="entry name" value="RdRP_2"/>
    <property type="match status" value="1"/>
</dbReference>
<evidence type="ECO:0000256" key="12">
    <source>
        <dbReference type="SAM" id="MobiDB-lite"/>
    </source>
</evidence>
<feature type="compositionally biased region" description="Polar residues" evidence="12">
    <location>
        <begin position="656"/>
        <end position="673"/>
    </location>
</feature>
<dbReference type="Pfam" id="PF01660">
    <property type="entry name" value="Vmethyltransf"/>
    <property type="match status" value="1"/>
</dbReference>
<organism evidence="16">
    <name type="scientific">Euonymus yellow vein virus</name>
    <dbReference type="NCBI Taxonomy" id="2013968"/>
    <lineage>
        <taxon>Viruses</taxon>
        <taxon>Riboviria</taxon>
        <taxon>Orthornavirae</taxon>
        <taxon>Kitrinoviricota</taxon>
        <taxon>Alsuviricetes</taxon>
        <taxon>Tymovirales</taxon>
        <taxon>Alphaflexiviridae</taxon>
        <taxon>Potexvirus</taxon>
        <taxon>Potexvirus flavivenae</taxon>
    </lineage>
</organism>
<keyword evidence="5" id="KW-0808">Transferase</keyword>
<evidence type="ECO:0000313" key="16">
    <source>
        <dbReference type="EMBL" id="ASE06180.1"/>
    </source>
</evidence>
<evidence type="ECO:0000256" key="4">
    <source>
        <dbReference type="ARBA" id="ARBA00022484"/>
    </source>
</evidence>
<keyword evidence="6" id="KW-0548">Nucleotidyltransferase</keyword>
<comment type="function">
    <text evidence="11">RNA replication. The central part of this protein possibly functions as an ATP-binding helicase.</text>
</comment>
<dbReference type="PROSITE" id="PS50507">
    <property type="entry name" value="RDRP_SSRNA_POS"/>
    <property type="match status" value="1"/>
</dbReference>
<dbReference type="Proteomes" id="UP000202617">
    <property type="component" value="Segment"/>
</dbReference>
<feature type="domain" description="(+)RNA virus helicase C-terminal" evidence="14">
    <location>
        <begin position="769"/>
        <end position="1058"/>
    </location>
</feature>
<sequence length="1513" mass="171276">MSKVLNVLDRITDTSLKATIQEEAYQGIRQELKQIRQTNPFAASPEEAQCLEKLGIGADPYSLKQHTHAGAKAIENQMLSIVGSILPKEKVTFLFLKRSKLRYLRRSDAPKDIFLNQNIEAKDVCRYDSDTVYESLPAIETRCAYMSDTLHFLDCDFLMKMFADNPLLDTFHATVVLPVEALHKHPSIYPEIYKINYDRDGFQYIPGGHGGAAYHHEFETLKWLSVGRIQQEKNGDLGGDLCITCQLIESLGANHLLTFTRGKLKTPRLRVFQGNNLVTLPAVFHPKRVNANRPIKRTMATQLLLYVKSIASVTSRDIYAKLRQLIKTNELEDYAPDELIHLANYFLFVARKESSNSYESLLGANWWEEFTIPIRAKIRGFLEKFKGKDSFDTLLDALDWKTFTYTVPTTVVFAIPECLSDRKIWTATRAPDSDSESDDEEKPDKRENDRQEPRTKPDKRPVKPQNPNQEIKHSKMFAAELARNFTGASEKTVRKSCTLTPEVRTNTVFVSPPEVHVCEEVNYSSLDSIANSLPQVEEGSLTTGKETESDVPETEIKAAIREGKRPMLPEQAEGAHHKGQESRFEKPAGSLRIQEPTEESYKSKSTQETNPKSQKISSIKTPKESKEPGKLLSSEQDRAGRAKPKTRTEYVVRAKQATTEPCQTAEAKSSPITPDNPKLPWQGWMKILNDSGFEGLSRQSDSQGKLIFPIQHNQKLAKYPRPSSIPASLWKELERVNRLPVPHEFCQKRGAAYASDIKNGRVGMLLRQMSPEDKNTMSVKVENAEGKTVLTSVIMGCGGCGKSKFIQDWMRTLKRDEKACTIVCPTNELRMDWENKVPKLPRLTFKTFEKALIQPALNIVVMDDFGKLPNGYIELFAYTHPNMDLLILTGDSKQSTYHEENEQALTAQLDSAIEVFKAKSRFYLNATHRNRRDVANALGVYSENEKQTAVTMSSQVKMGWPILAPSIVKSTAMKEIGHRAYTYSGCQGLTTSKVQILLDSNTPLCSEPVLYTALSRAVEAIHFINTGPNAQEFWTKLDCTPYLKTFLSTVRERKTQEVILADTKPKEPEPPRTHVPVETDSAVFEDFVETMGEKHERELFSKSEGHSNTIQTEDTTVRMFQHQQAKDETLFWATVDARLKIATIRDNQLELLLKKDIGDVLFMNYQVAMCLPKEPIPFEWDLWESCAQEVQSTYLAKPIHMLMNGELRQSPDFDSKKIAVFLKSQWVKKVEKIGALKVKPGQTIASFMQETVMLFGTMARYMRRIREAFQPPNIFINCEKDIPDLDMFVKERWDFKIRSHENDFTAFDQSQDGAMLQFEMIKAKHHSIPEGIIEAYRQIKTEASIFLGTLAIMRLTGEGPTFDANTECSIAYHHTKYHVAPGTPQVYAGDDMAQAGLPEPKDSFKILSNRLSLVSKEVVRTQKPGDFASFCGWLITPLGVIKDPLKLYASLELAKRTGNLKDCKTSYALDAKFAYDLGDGIQDILSAEQLRYHQLTIRSLHLAGVGGRIVLNQ</sequence>
<dbReference type="GO" id="GO:0006351">
    <property type="term" value="P:DNA-templated transcription"/>
    <property type="evidence" value="ECO:0007669"/>
    <property type="project" value="InterPro"/>
</dbReference>
<dbReference type="SUPFAM" id="SSF56672">
    <property type="entry name" value="DNA/RNA polymerases"/>
    <property type="match status" value="1"/>
</dbReference>
<feature type="compositionally biased region" description="Polar residues" evidence="12">
    <location>
        <begin position="534"/>
        <end position="544"/>
    </location>
</feature>
<keyword evidence="9" id="KW-0067">ATP-binding</keyword>
<dbReference type="CDD" id="cd23246">
    <property type="entry name" value="Alphaflexiviridae_RdRp"/>
    <property type="match status" value="1"/>
</dbReference>
<dbReference type="SUPFAM" id="SSF52540">
    <property type="entry name" value="P-loop containing nucleoside triphosphate hydrolases"/>
    <property type="match status" value="2"/>
</dbReference>
<dbReference type="GO" id="GO:0006396">
    <property type="term" value="P:RNA processing"/>
    <property type="evidence" value="ECO:0007669"/>
    <property type="project" value="InterPro"/>
</dbReference>
<feature type="domain" description="RdRp catalytic" evidence="13">
    <location>
        <begin position="1297"/>
        <end position="1404"/>
    </location>
</feature>
<keyword evidence="8" id="KW-0378">Hydrolase</keyword>
<evidence type="ECO:0000256" key="11">
    <source>
        <dbReference type="ARBA" id="ARBA00025585"/>
    </source>
</evidence>
<dbReference type="GO" id="GO:0005524">
    <property type="term" value="F:ATP binding"/>
    <property type="evidence" value="ECO:0007669"/>
    <property type="project" value="UniProtKB-KW"/>
</dbReference>
<feature type="compositionally biased region" description="Basic and acidic residues" evidence="12">
    <location>
        <begin position="554"/>
        <end position="586"/>
    </location>
</feature>
<dbReference type="GO" id="GO:0039694">
    <property type="term" value="P:viral RNA genome replication"/>
    <property type="evidence" value="ECO:0007669"/>
    <property type="project" value="InterPro"/>
</dbReference>
<dbReference type="InterPro" id="IPR002588">
    <property type="entry name" value="Alphavirus-like_MT_dom"/>
</dbReference>
<evidence type="ECO:0000256" key="6">
    <source>
        <dbReference type="ARBA" id="ARBA00022695"/>
    </source>
</evidence>
<feature type="domain" description="Alphavirus-like MT" evidence="15">
    <location>
        <begin position="59"/>
        <end position="224"/>
    </location>
</feature>
<evidence type="ECO:0000256" key="5">
    <source>
        <dbReference type="ARBA" id="ARBA00022679"/>
    </source>
</evidence>
<dbReference type="EC" id="2.7.7.48" evidence="1"/>
<evidence type="ECO:0000256" key="1">
    <source>
        <dbReference type="ARBA" id="ARBA00012494"/>
    </source>
</evidence>
<evidence type="ECO:0000256" key="9">
    <source>
        <dbReference type="ARBA" id="ARBA00022840"/>
    </source>
</evidence>
<evidence type="ECO:0000259" key="13">
    <source>
        <dbReference type="PROSITE" id="PS50507"/>
    </source>
</evidence>
<dbReference type="InterPro" id="IPR043502">
    <property type="entry name" value="DNA/RNA_pol_sf"/>
</dbReference>
<dbReference type="EC" id="3.6.4.13" evidence="2"/>
<feature type="compositionally biased region" description="Basic and acidic residues" evidence="12">
    <location>
        <begin position="442"/>
        <end position="461"/>
    </location>
</feature>
<dbReference type="EMBL" id="MF078061">
    <property type="protein sequence ID" value="ASE06180.1"/>
    <property type="molecule type" value="Genomic_RNA"/>
</dbReference>
<keyword evidence="7" id="KW-0547">Nucleotide-binding</keyword>
<evidence type="ECO:0000256" key="3">
    <source>
        <dbReference type="ARBA" id="ARBA00018318"/>
    </source>
</evidence>
<evidence type="ECO:0000256" key="8">
    <source>
        <dbReference type="ARBA" id="ARBA00022801"/>
    </source>
</evidence>
<evidence type="ECO:0000259" key="15">
    <source>
        <dbReference type="PROSITE" id="PS51743"/>
    </source>
</evidence>
<dbReference type="InterPro" id="IPR007094">
    <property type="entry name" value="RNA-dir_pol_PSvirus"/>
</dbReference>
<feature type="compositionally biased region" description="Polar residues" evidence="12">
    <location>
        <begin position="603"/>
        <end position="620"/>
    </location>
</feature>
<accession>A0A218MK55</accession>
<dbReference type="GO" id="GO:0003724">
    <property type="term" value="F:RNA helicase activity"/>
    <property type="evidence" value="ECO:0007669"/>
    <property type="project" value="UniProtKB-EC"/>
</dbReference>